<accession>A0AAV9HB12</accession>
<keyword evidence="3 10" id="KW-0378">Hydrolase</keyword>
<dbReference type="Pfam" id="PF00271">
    <property type="entry name" value="Helicase_C"/>
    <property type="match status" value="1"/>
</dbReference>
<dbReference type="EC" id="5.6.2.4" evidence="7"/>
<evidence type="ECO:0000256" key="5">
    <source>
        <dbReference type="ARBA" id="ARBA00022840"/>
    </source>
</evidence>
<evidence type="ECO:0000313" key="11">
    <source>
        <dbReference type="Proteomes" id="UP001321749"/>
    </source>
</evidence>
<evidence type="ECO:0000256" key="6">
    <source>
        <dbReference type="ARBA" id="ARBA00034617"/>
    </source>
</evidence>
<evidence type="ECO:0000313" key="10">
    <source>
        <dbReference type="EMBL" id="KAK4457628.1"/>
    </source>
</evidence>
<evidence type="ECO:0000256" key="1">
    <source>
        <dbReference type="ARBA" id="ARBA00005446"/>
    </source>
</evidence>
<reference evidence="10" key="1">
    <citation type="journal article" date="2023" name="Mol. Phylogenet. Evol.">
        <title>Genome-scale phylogeny and comparative genomics of the fungal order Sordariales.</title>
        <authorList>
            <person name="Hensen N."/>
            <person name="Bonometti L."/>
            <person name="Westerberg I."/>
            <person name="Brannstrom I.O."/>
            <person name="Guillou S."/>
            <person name="Cros-Aarteil S."/>
            <person name="Calhoun S."/>
            <person name="Haridas S."/>
            <person name="Kuo A."/>
            <person name="Mondo S."/>
            <person name="Pangilinan J."/>
            <person name="Riley R."/>
            <person name="LaButti K."/>
            <person name="Andreopoulos B."/>
            <person name="Lipzen A."/>
            <person name="Chen C."/>
            <person name="Yan M."/>
            <person name="Daum C."/>
            <person name="Ng V."/>
            <person name="Clum A."/>
            <person name="Steindorff A."/>
            <person name="Ohm R.A."/>
            <person name="Martin F."/>
            <person name="Silar P."/>
            <person name="Natvig D.O."/>
            <person name="Lalanne C."/>
            <person name="Gautier V."/>
            <person name="Ament-Velasquez S.L."/>
            <person name="Kruys A."/>
            <person name="Hutchinson M.I."/>
            <person name="Powell A.J."/>
            <person name="Barry K."/>
            <person name="Miller A.N."/>
            <person name="Grigoriev I.V."/>
            <person name="Debuchy R."/>
            <person name="Gladieux P."/>
            <person name="Hiltunen Thoren M."/>
            <person name="Johannesson H."/>
        </authorList>
    </citation>
    <scope>NUCLEOTIDE SEQUENCE</scope>
    <source>
        <strain evidence="10">PSN324</strain>
    </source>
</reference>
<dbReference type="PROSITE" id="PS51194">
    <property type="entry name" value="HELICASE_CTER"/>
    <property type="match status" value="1"/>
</dbReference>
<keyword evidence="4" id="KW-0347">Helicase</keyword>
<proteinExistence type="inferred from homology"/>
<dbReference type="GO" id="GO:0005737">
    <property type="term" value="C:cytoplasm"/>
    <property type="evidence" value="ECO:0007669"/>
    <property type="project" value="TreeGrafter"/>
</dbReference>
<dbReference type="InterPro" id="IPR001650">
    <property type="entry name" value="Helicase_C-like"/>
</dbReference>
<organism evidence="10 11">
    <name type="scientific">Cladorrhinum samala</name>
    <dbReference type="NCBI Taxonomy" id="585594"/>
    <lineage>
        <taxon>Eukaryota</taxon>
        <taxon>Fungi</taxon>
        <taxon>Dikarya</taxon>
        <taxon>Ascomycota</taxon>
        <taxon>Pezizomycotina</taxon>
        <taxon>Sordariomycetes</taxon>
        <taxon>Sordariomycetidae</taxon>
        <taxon>Sordariales</taxon>
        <taxon>Podosporaceae</taxon>
        <taxon>Cladorrhinum</taxon>
    </lineage>
</organism>
<dbReference type="GO" id="GO:0016787">
    <property type="term" value="F:hydrolase activity"/>
    <property type="evidence" value="ECO:0007669"/>
    <property type="project" value="UniProtKB-KW"/>
</dbReference>
<evidence type="ECO:0000256" key="4">
    <source>
        <dbReference type="ARBA" id="ARBA00022806"/>
    </source>
</evidence>
<feature type="domain" description="Helicase C-terminal" evidence="9">
    <location>
        <begin position="299"/>
        <end position="460"/>
    </location>
</feature>
<evidence type="ECO:0000259" key="9">
    <source>
        <dbReference type="PROSITE" id="PS51194"/>
    </source>
</evidence>
<dbReference type="GO" id="GO:0003676">
    <property type="term" value="F:nucleic acid binding"/>
    <property type="evidence" value="ECO:0007669"/>
    <property type="project" value="InterPro"/>
</dbReference>
<dbReference type="InterPro" id="IPR004589">
    <property type="entry name" value="DNA_helicase_ATP-dep_RecQ"/>
</dbReference>
<evidence type="ECO:0000259" key="8">
    <source>
        <dbReference type="PROSITE" id="PS51192"/>
    </source>
</evidence>
<dbReference type="SUPFAM" id="SSF52540">
    <property type="entry name" value="P-loop containing nucleoside triphosphate hydrolases"/>
    <property type="match status" value="1"/>
</dbReference>
<dbReference type="GO" id="GO:0005694">
    <property type="term" value="C:chromosome"/>
    <property type="evidence" value="ECO:0007669"/>
    <property type="project" value="TreeGrafter"/>
</dbReference>
<dbReference type="InterPro" id="IPR014001">
    <property type="entry name" value="Helicase_ATP-bd"/>
</dbReference>
<dbReference type="Proteomes" id="UP001321749">
    <property type="component" value="Unassembled WGS sequence"/>
</dbReference>
<reference evidence="10" key="2">
    <citation type="submission" date="2023-06" db="EMBL/GenBank/DDBJ databases">
        <authorList>
            <consortium name="Lawrence Berkeley National Laboratory"/>
            <person name="Mondo S.J."/>
            <person name="Hensen N."/>
            <person name="Bonometti L."/>
            <person name="Westerberg I."/>
            <person name="Brannstrom I.O."/>
            <person name="Guillou S."/>
            <person name="Cros-Aarteil S."/>
            <person name="Calhoun S."/>
            <person name="Haridas S."/>
            <person name="Kuo A."/>
            <person name="Pangilinan J."/>
            <person name="Riley R."/>
            <person name="Labutti K."/>
            <person name="Andreopoulos B."/>
            <person name="Lipzen A."/>
            <person name="Chen C."/>
            <person name="Yanf M."/>
            <person name="Daum C."/>
            <person name="Ng V."/>
            <person name="Clum A."/>
            <person name="Steindorff A."/>
            <person name="Ohm R."/>
            <person name="Martin F."/>
            <person name="Silar P."/>
            <person name="Natvig D."/>
            <person name="Lalanne C."/>
            <person name="Gautier V."/>
            <person name="Ament-Velasquez S.L."/>
            <person name="Kruys A."/>
            <person name="Hutchinson M.I."/>
            <person name="Powell A.J."/>
            <person name="Barry K."/>
            <person name="Miller A.N."/>
            <person name="Grigoriev I.V."/>
            <person name="Debuchy R."/>
            <person name="Gladieux P."/>
            <person name="Thoren M.H."/>
            <person name="Johannesson H."/>
        </authorList>
    </citation>
    <scope>NUCLEOTIDE SEQUENCE</scope>
    <source>
        <strain evidence="10">PSN324</strain>
    </source>
</reference>
<dbReference type="CDD" id="cd17920">
    <property type="entry name" value="DEXHc_RecQ"/>
    <property type="match status" value="1"/>
</dbReference>
<dbReference type="InterPro" id="IPR027417">
    <property type="entry name" value="P-loop_NTPase"/>
</dbReference>
<dbReference type="NCBIfam" id="TIGR00614">
    <property type="entry name" value="recQ_fam"/>
    <property type="match status" value="1"/>
</dbReference>
<protein>
    <recommendedName>
        <fullName evidence="7">DNA 3'-5' helicase</fullName>
        <ecNumber evidence="7">5.6.2.4</ecNumber>
    </recommendedName>
</protein>
<dbReference type="PANTHER" id="PTHR13710:SF120">
    <property type="entry name" value="BIFUNCTIONAL 3'-5' EXONUCLEASE_ATP-DEPENDENT HELICASE WRN"/>
    <property type="match status" value="1"/>
</dbReference>
<dbReference type="GO" id="GO:0005634">
    <property type="term" value="C:nucleus"/>
    <property type="evidence" value="ECO:0007669"/>
    <property type="project" value="TreeGrafter"/>
</dbReference>
<dbReference type="PROSITE" id="PS51192">
    <property type="entry name" value="HELICASE_ATP_BIND_1"/>
    <property type="match status" value="1"/>
</dbReference>
<sequence length="722" mass="80840">MSDFDSDDDLFAGLDEAACQELERSSKRPKLNRDASPEMSRSSLAKHLLQTKFGYTAFRHEQAAAIETLLNGQNALTVFPTGAGKSLCFQIPAIAFPEMDRTGGSRPPEKAGVTIVVSPLIALMRDQVDALRKRGISADSIDSTKPWDQIQLVYERLRRSELRLLYCAPERLNNQGFLEAAQRIPGGVRLLAVDEAHCVSEWGHSFRPDYLKVARFVDEIKAERVICLTATATPKVAEDICDAFKIKPECVFKTTPYRPNLELQARSIGGSSTTGDEEANIYIHGMFGLPGSKDESDRRFDELFRFLDTHPGPTLIYVALREQADKHAAILKRKGYDAAPFHAGLKTEVKQQTQDDFMSGKIRVVCATIAFGMGIDKPDIRNIVHWDLSNTVEEYSQQIGRAGRDGEKSYCMFYIAPSAFYLREVFARGDLPSKHSLRNLIFSIFDEAQSVPVGAVFEVSHYHQEKEFDIRGSPLSIIYATLELQFGYIRATTPEYTTYKFEPNSSYSQLLKHDKSPEAKAIVNGAKKKVKFYNVDVAAIAKAENLVRSDIISKLNDLNNHGYIKLQTSGLQNRYFVIKQVPQSSREKEKVVNKIYENLAKRESDALERGSQVMNLMTGDKCYALALAEHFGMGLPDGKSKCGHCTHCRTGQAVPPPKRPIAETTRSSIEGILKATTVRDDPRFLARVAFGIRSPRMNTEKLAGSKVFRSLAHHRFEVRTAF</sequence>
<dbReference type="PANTHER" id="PTHR13710">
    <property type="entry name" value="DNA HELICASE RECQ FAMILY MEMBER"/>
    <property type="match status" value="1"/>
</dbReference>
<comment type="caution">
    <text evidence="10">The sequence shown here is derived from an EMBL/GenBank/DDBJ whole genome shotgun (WGS) entry which is preliminary data.</text>
</comment>
<comment type="similarity">
    <text evidence="1">Belongs to the helicase family. RecQ subfamily.</text>
</comment>
<dbReference type="Pfam" id="PF00270">
    <property type="entry name" value="DEAD"/>
    <property type="match status" value="1"/>
</dbReference>
<evidence type="ECO:0000256" key="3">
    <source>
        <dbReference type="ARBA" id="ARBA00022801"/>
    </source>
</evidence>
<dbReference type="InterPro" id="IPR011545">
    <property type="entry name" value="DEAD/DEAH_box_helicase_dom"/>
</dbReference>
<dbReference type="Gene3D" id="3.40.50.300">
    <property type="entry name" value="P-loop containing nucleotide triphosphate hydrolases"/>
    <property type="match status" value="2"/>
</dbReference>
<dbReference type="EMBL" id="MU865104">
    <property type="protein sequence ID" value="KAK4457628.1"/>
    <property type="molecule type" value="Genomic_DNA"/>
</dbReference>
<dbReference type="GO" id="GO:0009378">
    <property type="term" value="F:four-way junction helicase activity"/>
    <property type="evidence" value="ECO:0007669"/>
    <property type="project" value="TreeGrafter"/>
</dbReference>
<evidence type="ECO:0000256" key="7">
    <source>
        <dbReference type="ARBA" id="ARBA00034808"/>
    </source>
</evidence>
<keyword evidence="11" id="KW-1185">Reference proteome</keyword>
<dbReference type="SMART" id="SM00487">
    <property type="entry name" value="DEXDc"/>
    <property type="match status" value="1"/>
</dbReference>
<keyword evidence="2" id="KW-0547">Nucleotide-binding</keyword>
<gene>
    <name evidence="10" type="ORF">QBC42DRAFT_35329</name>
</gene>
<comment type="catalytic activity">
    <reaction evidence="6">
        <text>Couples ATP hydrolysis with the unwinding of duplex DNA by translocating in the 3'-5' direction.</text>
        <dbReference type="EC" id="5.6.2.4"/>
    </reaction>
</comment>
<dbReference type="GO" id="GO:0043138">
    <property type="term" value="F:3'-5' DNA helicase activity"/>
    <property type="evidence" value="ECO:0007669"/>
    <property type="project" value="UniProtKB-EC"/>
</dbReference>
<dbReference type="AlphaFoldDB" id="A0AAV9HB12"/>
<dbReference type="GO" id="GO:0000724">
    <property type="term" value="P:double-strand break repair via homologous recombination"/>
    <property type="evidence" value="ECO:0007669"/>
    <property type="project" value="TreeGrafter"/>
</dbReference>
<feature type="domain" description="Helicase ATP-binding" evidence="8">
    <location>
        <begin position="66"/>
        <end position="250"/>
    </location>
</feature>
<dbReference type="SMART" id="SM00490">
    <property type="entry name" value="HELICc"/>
    <property type="match status" value="1"/>
</dbReference>
<name>A0AAV9HB12_9PEZI</name>
<dbReference type="GO" id="GO:0005524">
    <property type="term" value="F:ATP binding"/>
    <property type="evidence" value="ECO:0007669"/>
    <property type="project" value="UniProtKB-KW"/>
</dbReference>
<keyword evidence="5" id="KW-0067">ATP-binding</keyword>
<evidence type="ECO:0000256" key="2">
    <source>
        <dbReference type="ARBA" id="ARBA00022741"/>
    </source>
</evidence>